<dbReference type="SMART" id="SM00448">
    <property type="entry name" value="REC"/>
    <property type="match status" value="1"/>
</dbReference>
<dbReference type="PROSITE" id="PS50110">
    <property type="entry name" value="RESPONSE_REGULATORY"/>
    <property type="match status" value="1"/>
</dbReference>
<keyword evidence="3" id="KW-0963">Cytoplasm</keyword>
<evidence type="ECO:0000256" key="11">
    <source>
        <dbReference type="PROSITE-ProRule" id="PRU01091"/>
    </source>
</evidence>
<gene>
    <name evidence="14" type="ORF">H6A12_01365</name>
</gene>
<keyword evidence="6" id="KW-0805">Transcription regulation</keyword>
<dbReference type="GO" id="GO:0045893">
    <property type="term" value="P:positive regulation of DNA-templated transcription"/>
    <property type="evidence" value="ECO:0007669"/>
    <property type="project" value="UniProtKB-ARBA"/>
</dbReference>
<evidence type="ECO:0000259" key="13">
    <source>
        <dbReference type="PROSITE" id="PS51755"/>
    </source>
</evidence>
<keyword evidence="8" id="KW-0804">Transcription</keyword>
<evidence type="ECO:0000259" key="12">
    <source>
        <dbReference type="PROSITE" id="PS50110"/>
    </source>
</evidence>
<dbReference type="Proteomes" id="UP000774750">
    <property type="component" value="Unassembled WGS sequence"/>
</dbReference>
<dbReference type="SUPFAM" id="SSF52172">
    <property type="entry name" value="CheY-like"/>
    <property type="match status" value="1"/>
</dbReference>
<dbReference type="Gene3D" id="3.40.50.2300">
    <property type="match status" value="1"/>
</dbReference>
<evidence type="ECO:0000256" key="8">
    <source>
        <dbReference type="ARBA" id="ARBA00023163"/>
    </source>
</evidence>
<dbReference type="AlphaFoldDB" id="A0A938X416"/>
<dbReference type="CDD" id="cd00383">
    <property type="entry name" value="trans_reg_C"/>
    <property type="match status" value="1"/>
</dbReference>
<evidence type="ECO:0000313" key="15">
    <source>
        <dbReference type="Proteomes" id="UP000774750"/>
    </source>
</evidence>
<comment type="function">
    <text evidence="9">May play the central regulatory role in sporulation. It may be an element of the effector pathway responsible for the activation of sporulation genes in response to nutritional stress. Spo0A may act in concert with spo0H (a sigma factor) to control the expression of some genes that are critical to the sporulation process.</text>
</comment>
<evidence type="ECO:0000256" key="10">
    <source>
        <dbReference type="PROSITE-ProRule" id="PRU00169"/>
    </source>
</evidence>
<dbReference type="GO" id="GO:0000156">
    <property type="term" value="F:phosphorelay response regulator activity"/>
    <property type="evidence" value="ECO:0007669"/>
    <property type="project" value="TreeGrafter"/>
</dbReference>
<dbReference type="FunFam" id="3.40.50.2300:FF:000021">
    <property type="entry name" value="Two-component system response regulator KdpE"/>
    <property type="match status" value="1"/>
</dbReference>
<dbReference type="InterPro" id="IPR036388">
    <property type="entry name" value="WH-like_DNA-bd_sf"/>
</dbReference>
<dbReference type="CDD" id="cd17620">
    <property type="entry name" value="REC_OmpR_KdpE-like"/>
    <property type="match status" value="1"/>
</dbReference>
<dbReference type="Pfam" id="PF00072">
    <property type="entry name" value="Response_reg"/>
    <property type="match status" value="1"/>
</dbReference>
<sequence>MNKPLILVVEDDNSVKNLITTTLKAHDYRYLTAPNGSTAILEASSHNPDIVLLDLGLPDIDGVDVIKKIRTWSNMPIIVISARSEDTDKIDALDAGADDYLTKPFSVEELLARLRVTQRRLNMIQNETAAEASVFTNGQLRIDYAAGCAYLGDEELHLTPIEYKLLCLLSRNIGKVLTHTFITQSIWGSCWDNDIASLRVFMATLRKKLEKDADSPQYIQTHIGVGYRMMKVE</sequence>
<dbReference type="RefSeq" id="WP_177646901.1">
    <property type="nucleotide sequence ID" value="NZ_JACJKY010000002.1"/>
</dbReference>
<keyword evidence="7 11" id="KW-0238">DNA-binding</keyword>
<evidence type="ECO:0000256" key="4">
    <source>
        <dbReference type="ARBA" id="ARBA00022553"/>
    </source>
</evidence>
<evidence type="ECO:0000256" key="9">
    <source>
        <dbReference type="ARBA" id="ARBA00024867"/>
    </source>
</evidence>
<dbReference type="Gene3D" id="6.10.250.690">
    <property type="match status" value="1"/>
</dbReference>
<evidence type="ECO:0000313" key="14">
    <source>
        <dbReference type="EMBL" id="MBM6919816.1"/>
    </source>
</evidence>
<proteinExistence type="predicted"/>
<feature type="DNA-binding region" description="OmpR/PhoB-type" evidence="11">
    <location>
        <begin position="132"/>
        <end position="231"/>
    </location>
</feature>
<dbReference type="InterPro" id="IPR001867">
    <property type="entry name" value="OmpR/PhoB-type_DNA-bd"/>
</dbReference>
<dbReference type="GO" id="GO:0000987">
    <property type="term" value="F:cis-regulatory region sequence-specific DNA binding"/>
    <property type="evidence" value="ECO:0007669"/>
    <property type="project" value="UniProtKB-ARBA"/>
</dbReference>
<feature type="modified residue" description="4-aspartylphosphate" evidence="10">
    <location>
        <position position="54"/>
    </location>
</feature>
<evidence type="ECO:0000256" key="1">
    <source>
        <dbReference type="ARBA" id="ARBA00004496"/>
    </source>
</evidence>
<evidence type="ECO:0000256" key="7">
    <source>
        <dbReference type="ARBA" id="ARBA00023125"/>
    </source>
</evidence>
<accession>A0A938X416</accession>
<dbReference type="GO" id="GO:0032993">
    <property type="term" value="C:protein-DNA complex"/>
    <property type="evidence" value="ECO:0007669"/>
    <property type="project" value="TreeGrafter"/>
</dbReference>
<dbReference type="EMBL" id="JACJKY010000002">
    <property type="protein sequence ID" value="MBM6919816.1"/>
    <property type="molecule type" value="Genomic_DNA"/>
</dbReference>
<dbReference type="InterPro" id="IPR001789">
    <property type="entry name" value="Sig_transdc_resp-reg_receiver"/>
</dbReference>
<keyword evidence="15" id="KW-1185">Reference proteome</keyword>
<organism evidence="14 15">
    <name type="scientific">Merdimmobilis hominis</name>
    <dbReference type="NCBI Taxonomy" id="2897707"/>
    <lineage>
        <taxon>Bacteria</taxon>
        <taxon>Bacillati</taxon>
        <taxon>Bacillota</taxon>
        <taxon>Clostridia</taxon>
        <taxon>Eubacteriales</taxon>
        <taxon>Oscillospiraceae</taxon>
        <taxon>Merdimmobilis</taxon>
    </lineage>
</organism>
<reference evidence="14" key="1">
    <citation type="submission" date="2020-08" db="EMBL/GenBank/DDBJ databases">
        <authorList>
            <person name="Cejkova D."/>
            <person name="Kubasova T."/>
            <person name="Jahodarova E."/>
            <person name="Rychlik I."/>
        </authorList>
    </citation>
    <scope>NUCLEOTIDE SEQUENCE</scope>
    <source>
        <strain evidence="14">An559</strain>
    </source>
</reference>
<comment type="subcellular location">
    <subcellularLocation>
        <location evidence="1">Cytoplasm</location>
    </subcellularLocation>
</comment>
<dbReference type="Pfam" id="PF00486">
    <property type="entry name" value="Trans_reg_C"/>
    <property type="match status" value="1"/>
</dbReference>
<reference evidence="14" key="2">
    <citation type="journal article" date="2021" name="Sci. Rep.">
        <title>The distribution of antibiotic resistance genes in chicken gut microbiota commensals.</title>
        <authorList>
            <person name="Juricova H."/>
            <person name="Matiasovicova J."/>
            <person name="Kubasova T."/>
            <person name="Cejkova D."/>
            <person name="Rychlik I."/>
        </authorList>
    </citation>
    <scope>NUCLEOTIDE SEQUENCE</scope>
    <source>
        <strain evidence="14">An559</strain>
    </source>
</reference>
<dbReference type="GO" id="GO:0042802">
    <property type="term" value="F:identical protein binding"/>
    <property type="evidence" value="ECO:0007669"/>
    <property type="project" value="UniProtKB-ARBA"/>
</dbReference>
<protein>
    <recommendedName>
        <fullName evidence="2">Stage 0 sporulation protein A homolog</fullName>
    </recommendedName>
</protein>
<feature type="domain" description="OmpR/PhoB-type" evidence="13">
    <location>
        <begin position="132"/>
        <end position="231"/>
    </location>
</feature>
<keyword evidence="4 10" id="KW-0597">Phosphoprotein</keyword>
<evidence type="ECO:0000256" key="5">
    <source>
        <dbReference type="ARBA" id="ARBA00023012"/>
    </source>
</evidence>
<evidence type="ECO:0000256" key="3">
    <source>
        <dbReference type="ARBA" id="ARBA00022490"/>
    </source>
</evidence>
<dbReference type="SMART" id="SM00862">
    <property type="entry name" value="Trans_reg_C"/>
    <property type="match status" value="1"/>
</dbReference>
<dbReference type="PANTHER" id="PTHR48111:SF50">
    <property type="entry name" value="KDP OPERON TRANSCRIPTIONAL REGULATORY PROTEIN KDPE"/>
    <property type="match status" value="1"/>
</dbReference>
<dbReference type="InterPro" id="IPR011006">
    <property type="entry name" value="CheY-like_superfamily"/>
</dbReference>
<dbReference type="GO" id="GO:0005829">
    <property type="term" value="C:cytosol"/>
    <property type="evidence" value="ECO:0007669"/>
    <property type="project" value="TreeGrafter"/>
</dbReference>
<dbReference type="Gene3D" id="1.10.10.10">
    <property type="entry name" value="Winged helix-like DNA-binding domain superfamily/Winged helix DNA-binding domain"/>
    <property type="match status" value="1"/>
</dbReference>
<dbReference type="PROSITE" id="PS51755">
    <property type="entry name" value="OMPR_PHOB"/>
    <property type="match status" value="1"/>
</dbReference>
<name>A0A938X416_9FIRM</name>
<evidence type="ECO:0000256" key="6">
    <source>
        <dbReference type="ARBA" id="ARBA00023015"/>
    </source>
</evidence>
<comment type="caution">
    <text evidence="14">The sequence shown here is derived from an EMBL/GenBank/DDBJ whole genome shotgun (WGS) entry which is preliminary data.</text>
</comment>
<dbReference type="PANTHER" id="PTHR48111">
    <property type="entry name" value="REGULATOR OF RPOS"/>
    <property type="match status" value="1"/>
</dbReference>
<dbReference type="InterPro" id="IPR039420">
    <property type="entry name" value="WalR-like"/>
</dbReference>
<feature type="domain" description="Response regulatory" evidence="12">
    <location>
        <begin position="5"/>
        <end position="118"/>
    </location>
</feature>
<keyword evidence="5" id="KW-0902">Two-component regulatory system</keyword>
<evidence type="ECO:0000256" key="2">
    <source>
        <dbReference type="ARBA" id="ARBA00018672"/>
    </source>
</evidence>